<dbReference type="Pfam" id="PF03000">
    <property type="entry name" value="NPH3"/>
    <property type="match status" value="1"/>
</dbReference>
<comment type="similarity">
    <text evidence="3">Belongs to the NPH3 family.</text>
</comment>
<organism evidence="6 7">
    <name type="scientific">Salvia divinorum</name>
    <name type="common">Maria pastora</name>
    <name type="synonym">Diviner's sage</name>
    <dbReference type="NCBI Taxonomy" id="28513"/>
    <lineage>
        <taxon>Eukaryota</taxon>
        <taxon>Viridiplantae</taxon>
        <taxon>Streptophyta</taxon>
        <taxon>Embryophyta</taxon>
        <taxon>Tracheophyta</taxon>
        <taxon>Spermatophyta</taxon>
        <taxon>Magnoliopsida</taxon>
        <taxon>eudicotyledons</taxon>
        <taxon>Gunneridae</taxon>
        <taxon>Pentapetalae</taxon>
        <taxon>asterids</taxon>
        <taxon>lamiids</taxon>
        <taxon>Lamiales</taxon>
        <taxon>Lamiaceae</taxon>
        <taxon>Nepetoideae</taxon>
        <taxon>Mentheae</taxon>
        <taxon>Salviinae</taxon>
        <taxon>Salvia</taxon>
        <taxon>Salvia subgen. Calosphace</taxon>
    </lineage>
</organism>
<dbReference type="SUPFAM" id="SSF54695">
    <property type="entry name" value="POZ domain"/>
    <property type="match status" value="1"/>
</dbReference>
<name>A0ABD1GJ02_SALDI</name>
<protein>
    <submittedName>
        <fullName evidence="6">BTB/POZ domain-containing protein-like protein</fullName>
    </submittedName>
</protein>
<evidence type="ECO:0000256" key="3">
    <source>
        <dbReference type="PROSITE-ProRule" id="PRU00982"/>
    </source>
</evidence>
<dbReference type="PROSITE" id="PS51649">
    <property type="entry name" value="NPH3"/>
    <property type="match status" value="1"/>
</dbReference>
<evidence type="ECO:0000313" key="7">
    <source>
        <dbReference type="Proteomes" id="UP001567538"/>
    </source>
</evidence>
<proteinExistence type="inferred from homology"/>
<sequence length="381" mass="42306">MILVADGYRFYSSRLQSDITVVVDEVKFHLHKSPLISRCGKIATIFEESESSTEMTLQVPLEEFPGGGDTFFIVALLRSVIKLLPEKKGKSFCHFLLGLLRVALILGVNNTCRDSLERRIGMQLDLATLDGLLIPNYSDSDTLYNTDCVERMIRHFVSSECSVASISPFSTDLNSSPLSGSFKRVAKLVDNYAEEVASDVNLKPGKLRGLAEVLPESSRSLHDGLYRALDMYFKKLSIDAYAHTAQNERLPLRVVLQILFFKQMQLRMALAGCLNVLDAESAYAASLAVPNEAAGQSVCRDGWVTVVRENQVLKVDMERMSSRVCELEEEFSKIKEKMKMATKPRGIGCKLLPQASDAQEDVVERGTPTPRASVEQAQPSI</sequence>
<comment type="caution">
    <text evidence="6">The sequence shown here is derived from an EMBL/GenBank/DDBJ whole genome shotgun (WGS) entry which is preliminary data.</text>
</comment>
<reference evidence="6 7" key="1">
    <citation type="submission" date="2024-06" db="EMBL/GenBank/DDBJ databases">
        <title>A chromosome level genome sequence of Diviner's sage (Salvia divinorum).</title>
        <authorList>
            <person name="Ford S.A."/>
            <person name="Ro D.-K."/>
            <person name="Ness R.W."/>
            <person name="Phillips M.A."/>
        </authorList>
    </citation>
    <scope>NUCLEOTIDE SEQUENCE [LARGE SCALE GENOMIC DNA]</scope>
    <source>
        <strain evidence="6">SAF-2024a</strain>
        <tissue evidence="6">Leaf</tissue>
    </source>
</reference>
<keyword evidence="7" id="KW-1185">Reference proteome</keyword>
<dbReference type="Proteomes" id="UP001567538">
    <property type="component" value="Unassembled WGS sequence"/>
</dbReference>
<evidence type="ECO:0000313" key="6">
    <source>
        <dbReference type="EMBL" id="KAL1544087.1"/>
    </source>
</evidence>
<dbReference type="PANTHER" id="PTHR32370">
    <property type="entry name" value="OS12G0117600 PROTEIN"/>
    <property type="match status" value="1"/>
</dbReference>
<gene>
    <name evidence="6" type="ORF">AAHA92_20984</name>
</gene>
<dbReference type="InterPro" id="IPR043454">
    <property type="entry name" value="NPH3/RPT2-like"/>
</dbReference>
<dbReference type="AlphaFoldDB" id="A0ABD1GJ02"/>
<evidence type="ECO:0000256" key="2">
    <source>
        <dbReference type="ARBA" id="ARBA00022786"/>
    </source>
</evidence>
<evidence type="ECO:0000256" key="1">
    <source>
        <dbReference type="ARBA" id="ARBA00004906"/>
    </source>
</evidence>
<comment type="pathway">
    <text evidence="1">Protein modification; protein ubiquitination.</text>
</comment>
<dbReference type="InterPro" id="IPR027356">
    <property type="entry name" value="NPH3_dom"/>
</dbReference>
<feature type="region of interest" description="Disordered" evidence="4">
    <location>
        <begin position="358"/>
        <end position="381"/>
    </location>
</feature>
<dbReference type="InterPro" id="IPR011333">
    <property type="entry name" value="SKP1/BTB/POZ_sf"/>
</dbReference>
<evidence type="ECO:0000259" key="5">
    <source>
        <dbReference type="PROSITE" id="PS51649"/>
    </source>
</evidence>
<feature type="domain" description="NPH3" evidence="5">
    <location>
        <begin position="1"/>
        <end position="293"/>
    </location>
</feature>
<keyword evidence="2" id="KW-0833">Ubl conjugation pathway</keyword>
<evidence type="ECO:0000256" key="4">
    <source>
        <dbReference type="SAM" id="MobiDB-lite"/>
    </source>
</evidence>
<dbReference type="Gene3D" id="3.30.710.10">
    <property type="entry name" value="Potassium Channel Kv1.1, Chain A"/>
    <property type="match status" value="1"/>
</dbReference>
<accession>A0ABD1GJ02</accession>
<dbReference type="EMBL" id="JBEAFC010000008">
    <property type="protein sequence ID" value="KAL1544087.1"/>
    <property type="molecule type" value="Genomic_DNA"/>
</dbReference>